<dbReference type="AlphaFoldDB" id="A0A848MLJ4"/>
<accession>A0A848MLJ4</accession>
<protein>
    <submittedName>
        <fullName evidence="1">Virulence factor</fullName>
    </submittedName>
</protein>
<dbReference type="EMBL" id="JAADJU010000013">
    <property type="protein sequence ID" value="NMP29267.1"/>
    <property type="molecule type" value="Genomic_DNA"/>
</dbReference>
<keyword evidence="2" id="KW-1185">Reference proteome</keyword>
<evidence type="ECO:0000313" key="1">
    <source>
        <dbReference type="EMBL" id="NMP29267.1"/>
    </source>
</evidence>
<sequence>MKSLTPKPAGTPLSTHLARVQQGIEQALAWIDNTRQSATLLDLEADSLSVRLRRCASRTAYLAATAQKPLTLGFYGQSREGKSYLINALATDASGKVQARLGGRTLDCAAEINLTPHANSLTQHLVTRFTHQPVSEDKEFPLHISLLAEVDLGRLIANLFLQQTAELGKPLALDEAQVIEHVKNLHMLRQSGNVAGMTANEVVDFQQHMARHDRRRHRVLATHFWPAAIELAPSLNIEERARLFSVLWNEQPAFTQAYRHYAEVLQHLSNAPELLAPVALLNAVDRDSEWLVLPMQDGHSGKAVSLTLDEITLLGTELCVPLHTLTREFAFETVDLLNIPGYRVADPAENLPFDEQIHNSKRSYLLEYYTEKQAINLLLVCTAARARRDAKAIGNLLDYWVKQTQGENAQIRSRRKPGLIWVLTPFDQRLAKAQYFDEAVQRYVGNPGDSWGSLLASDARGLERMVTYLISEIGREIKRERLDEQLHEIQRELTDNLLGSWAQAPTAEDPQHKQRISETLLKALQSRTGVHGELLERLLPSREELRRLYLQQQTPHSATPHDSPAFEIADPFGLNLNIDLFSEMNAEENLPTENDIATKLRNQTDYALNVQRYWINHLRNLPENAPLIELLGVGKATVELLVAEMITAAYRLGIEQSLAQVLGETETNLAERESAADRQVSRVLSVLGDFVAWLGFLHVPEAQRPLSRVNRGAKIFSQPAKQELSWGAAQRLTKLAATPTNTTAFYIYDWLVGLNEMIVQNAGYSASREISDAQRKALGKVMAMFR</sequence>
<dbReference type="Pfam" id="PF10139">
    <property type="entry name" value="Virul_Fac"/>
    <property type="match status" value="3"/>
</dbReference>
<reference evidence="1 2" key="2">
    <citation type="submission" date="2020-06" db="EMBL/GenBank/DDBJ databases">
        <title>Polyphasic characterization of a Rahnella strain isolated from tree sap.</title>
        <authorList>
            <person name="Kim I.S."/>
        </authorList>
    </citation>
    <scope>NUCLEOTIDE SEQUENCE [LARGE SCALE GENOMIC DNA]</scope>
    <source>
        <strain evidence="1 2">SAP-1</strain>
    </source>
</reference>
<gene>
    <name evidence="1" type="ORF">GW590_20675</name>
</gene>
<proteinExistence type="predicted"/>
<dbReference type="Proteomes" id="UP000585363">
    <property type="component" value="Unassembled WGS sequence"/>
</dbReference>
<dbReference type="RefSeq" id="WP_169404983.1">
    <property type="nucleotide sequence ID" value="NZ_JAADJU010000013.1"/>
</dbReference>
<name>A0A848MLJ4_9GAMM</name>
<reference evidence="1 2" key="1">
    <citation type="submission" date="2020-01" db="EMBL/GenBank/DDBJ databases">
        <authorList>
            <person name="Lee S.D."/>
        </authorList>
    </citation>
    <scope>NUCLEOTIDE SEQUENCE [LARGE SCALE GENOMIC DNA]</scope>
    <source>
        <strain evidence="1 2">SAP-1</strain>
    </source>
</reference>
<organism evidence="1 2">
    <name type="scientific">Rouxiella aceris</name>
    <dbReference type="NCBI Taxonomy" id="2703884"/>
    <lineage>
        <taxon>Bacteria</taxon>
        <taxon>Pseudomonadati</taxon>
        <taxon>Pseudomonadota</taxon>
        <taxon>Gammaproteobacteria</taxon>
        <taxon>Enterobacterales</taxon>
        <taxon>Yersiniaceae</taxon>
        <taxon>Rouxiella</taxon>
    </lineage>
</organism>
<evidence type="ECO:0000313" key="2">
    <source>
        <dbReference type="Proteomes" id="UP000585363"/>
    </source>
</evidence>
<comment type="caution">
    <text evidence="1">The sequence shown here is derived from an EMBL/GenBank/DDBJ whole genome shotgun (WGS) entry which is preliminary data.</text>
</comment>
<dbReference type="PIRSF" id="PIRSF034586">
    <property type="entry name" value="Vir_effector_SfrC"/>
    <property type="match status" value="1"/>
</dbReference>
<dbReference type="InterPro" id="IPR017030">
    <property type="entry name" value="Vir_effector_SfrC"/>
</dbReference>